<dbReference type="Pfam" id="PF10049">
    <property type="entry name" value="DUF2283"/>
    <property type="match status" value="1"/>
</dbReference>
<dbReference type="RefSeq" id="WP_207351890.1">
    <property type="nucleotide sequence ID" value="NZ_JAFMPY010000020.1"/>
</dbReference>
<dbReference type="InterPro" id="IPR019270">
    <property type="entry name" value="DUF2283"/>
</dbReference>
<gene>
    <name evidence="1" type="ORF">J1C47_16490</name>
</gene>
<comment type="caution">
    <text evidence="1">The sequence shown here is derived from an EMBL/GenBank/DDBJ whole genome shotgun (WGS) entry which is preliminary data.</text>
</comment>
<protein>
    <submittedName>
        <fullName evidence="1">DUF2283 domain-containing protein</fullName>
    </submittedName>
</protein>
<evidence type="ECO:0000313" key="2">
    <source>
        <dbReference type="Proteomes" id="UP000664288"/>
    </source>
</evidence>
<evidence type="ECO:0000313" key="1">
    <source>
        <dbReference type="EMBL" id="MBO0905245.1"/>
    </source>
</evidence>
<name>A0ABS3J7X9_9HYPH</name>
<accession>A0ABS3J7X9</accession>
<sequence length="65" mass="7077">MTTPTVRYDESSDAAYIRFSPAPVLESEEVSEGIVLDFDAMGRIVGMEVMEATRRLAPDLLGKAA</sequence>
<dbReference type="PANTHER" id="PTHR37029:SF1">
    <property type="entry name" value="SSR1768 PROTEIN"/>
    <property type="match status" value="1"/>
</dbReference>
<reference evidence="1 2" key="1">
    <citation type="submission" date="2021-03" db="EMBL/GenBank/DDBJ databases">
        <title>Whole genome sequence of Jiella sp. MQZ13P-4.</title>
        <authorList>
            <person name="Tuo L."/>
        </authorList>
    </citation>
    <scope>NUCLEOTIDE SEQUENCE [LARGE SCALE GENOMIC DNA]</scope>
    <source>
        <strain evidence="1 2">MQZ13P-4</strain>
    </source>
</reference>
<dbReference type="EMBL" id="JAFMPY010000020">
    <property type="protein sequence ID" value="MBO0905245.1"/>
    <property type="molecule type" value="Genomic_DNA"/>
</dbReference>
<proteinExistence type="predicted"/>
<organism evidence="1 2">
    <name type="scientific">Jiella sonneratiae</name>
    <dbReference type="NCBI Taxonomy" id="2816856"/>
    <lineage>
        <taxon>Bacteria</taxon>
        <taxon>Pseudomonadati</taxon>
        <taxon>Pseudomonadota</taxon>
        <taxon>Alphaproteobacteria</taxon>
        <taxon>Hyphomicrobiales</taxon>
        <taxon>Aurantimonadaceae</taxon>
        <taxon>Jiella</taxon>
    </lineage>
</organism>
<dbReference type="Proteomes" id="UP000664288">
    <property type="component" value="Unassembled WGS sequence"/>
</dbReference>
<keyword evidence="2" id="KW-1185">Reference proteome</keyword>
<dbReference type="PANTHER" id="PTHR37029">
    <property type="entry name" value="SSR1768 PROTEIN"/>
    <property type="match status" value="1"/>
</dbReference>